<name>A0A7J9ALC5_9ROSI</name>
<dbReference type="Proteomes" id="UP000593574">
    <property type="component" value="Unassembled WGS sequence"/>
</dbReference>
<protein>
    <recommendedName>
        <fullName evidence="3">Myb/SANT-like domain-containing protein</fullName>
    </recommendedName>
</protein>
<dbReference type="PANTHER" id="PTHR48464:SF1">
    <property type="entry name" value="MYB_SANT-LIKE DOMAIN-CONTAINING PROTEIN"/>
    <property type="match status" value="1"/>
</dbReference>
<dbReference type="AlphaFoldDB" id="A0A7J9ALC5"/>
<comment type="caution">
    <text evidence="1">The sequence shown here is derived from an EMBL/GenBank/DDBJ whole genome shotgun (WGS) entry which is preliminary data.</text>
</comment>
<keyword evidence="2" id="KW-1185">Reference proteome</keyword>
<evidence type="ECO:0008006" key="3">
    <source>
        <dbReference type="Google" id="ProtNLM"/>
    </source>
</evidence>
<evidence type="ECO:0000313" key="1">
    <source>
        <dbReference type="EMBL" id="MBA0724750.1"/>
    </source>
</evidence>
<gene>
    <name evidence="1" type="ORF">Golax_021412</name>
</gene>
<organism evidence="1 2">
    <name type="scientific">Gossypium laxum</name>
    <dbReference type="NCBI Taxonomy" id="34288"/>
    <lineage>
        <taxon>Eukaryota</taxon>
        <taxon>Viridiplantae</taxon>
        <taxon>Streptophyta</taxon>
        <taxon>Embryophyta</taxon>
        <taxon>Tracheophyta</taxon>
        <taxon>Spermatophyta</taxon>
        <taxon>Magnoliopsida</taxon>
        <taxon>eudicotyledons</taxon>
        <taxon>Gunneridae</taxon>
        <taxon>Pentapetalae</taxon>
        <taxon>rosids</taxon>
        <taxon>malvids</taxon>
        <taxon>Malvales</taxon>
        <taxon>Malvaceae</taxon>
        <taxon>Malvoideae</taxon>
        <taxon>Gossypium</taxon>
    </lineage>
</organism>
<evidence type="ECO:0000313" key="2">
    <source>
        <dbReference type="Proteomes" id="UP000593574"/>
    </source>
</evidence>
<dbReference type="EMBL" id="JABEZV010000011">
    <property type="protein sequence ID" value="MBA0724750.1"/>
    <property type="molecule type" value="Genomic_DNA"/>
</dbReference>
<dbReference type="PANTHER" id="PTHR48464">
    <property type="match status" value="1"/>
</dbReference>
<proteinExistence type="predicted"/>
<reference evidence="1 2" key="1">
    <citation type="journal article" date="2019" name="Genome Biol. Evol.">
        <title>Insights into the evolution of the New World diploid cottons (Gossypium, subgenus Houzingenia) based on genome sequencing.</title>
        <authorList>
            <person name="Grover C.E."/>
            <person name="Arick M.A. 2nd"/>
            <person name="Thrash A."/>
            <person name="Conover J.L."/>
            <person name="Sanders W.S."/>
            <person name="Peterson D.G."/>
            <person name="Frelichowski J.E."/>
            <person name="Scheffler J.A."/>
            <person name="Scheffler B.E."/>
            <person name="Wendel J.F."/>
        </authorList>
    </citation>
    <scope>NUCLEOTIDE SEQUENCE [LARGE SCALE GENOMIC DNA]</scope>
    <source>
        <strain evidence="1">4</strain>
        <tissue evidence="1">Leaf</tissue>
    </source>
</reference>
<sequence length="102" mass="11871">MLSRKDNSNFGWDEHRQLVVAKDVVWNSYISSRKEASQFRHRSFPYYDQLTAIYAKDKATGKDSQTAATIIEEIDAKDVATVITQEEKTISIHAKLMFLWMR</sequence>
<accession>A0A7J9ALC5</accession>